<dbReference type="Proteomes" id="UP000753219">
    <property type="component" value="Unassembled WGS sequence"/>
</dbReference>
<dbReference type="AlphaFoldDB" id="A0A415PP70"/>
<organism evidence="4 5">
    <name type="scientific">Amedibacillus dolichus</name>
    <dbReference type="NCBI Taxonomy" id="31971"/>
    <lineage>
        <taxon>Bacteria</taxon>
        <taxon>Bacillati</taxon>
        <taxon>Bacillota</taxon>
        <taxon>Erysipelotrichia</taxon>
        <taxon>Erysipelotrichales</taxon>
        <taxon>Erysipelotrichaceae</taxon>
        <taxon>Amedibacillus</taxon>
    </lineage>
</organism>
<feature type="region of interest" description="Disordered" evidence="1">
    <location>
        <begin position="244"/>
        <end position="273"/>
    </location>
</feature>
<proteinExistence type="predicted"/>
<evidence type="ECO:0000256" key="1">
    <source>
        <dbReference type="SAM" id="MobiDB-lite"/>
    </source>
</evidence>
<name>A0A415PP70_9FIRM</name>
<dbReference type="EMBL" id="JAGZMZ010000012">
    <property type="protein sequence ID" value="MBS4884306.1"/>
    <property type="molecule type" value="Genomic_DNA"/>
</dbReference>
<protein>
    <submittedName>
        <fullName evidence="4">Uncharacterized protein</fullName>
    </submittedName>
</protein>
<dbReference type="RefSeq" id="WP_118365321.1">
    <property type="nucleotide sequence ID" value="NZ_CAUFDR010000022.1"/>
</dbReference>
<feature type="transmembrane region" description="Helical" evidence="2">
    <location>
        <begin position="12"/>
        <end position="30"/>
    </location>
</feature>
<sequence>MKDFIKKNKFFMTLLAIMIIITAALVVYDVQKWYKSALPNEDNKEEEVQKPSEETTAITSFTGDYQRLQSGNLLYVQWNYSEAKDKVESVYLTLNDGNPIDVTNNRYYEFIQNVFAFPTGNNVLKLSLNLESGKVIEKEITVFVDYLISAQQTALRKNEVVEVTLEYVYGASNPVEVPKILITSMSNSIAPKVEYMDTVKENQGTYTKAITKYRFTWEKEEQVPESMNLRWKFNHIQDSYDFTLQKPINSQEEEHKEQADKAEEAKETQKENS</sequence>
<keyword evidence="2" id="KW-1133">Transmembrane helix</keyword>
<accession>A0A415PP70</accession>
<evidence type="ECO:0000313" key="5">
    <source>
        <dbReference type="Proteomes" id="UP000284868"/>
    </source>
</evidence>
<evidence type="ECO:0000313" key="3">
    <source>
        <dbReference type="EMBL" id="MBS4884306.1"/>
    </source>
</evidence>
<keyword evidence="2" id="KW-0812">Transmembrane</keyword>
<evidence type="ECO:0000313" key="4">
    <source>
        <dbReference type="EMBL" id="RHM14530.1"/>
    </source>
</evidence>
<dbReference type="Proteomes" id="UP000284868">
    <property type="component" value="Unassembled WGS sequence"/>
</dbReference>
<comment type="caution">
    <text evidence="4">The sequence shown here is derived from an EMBL/GenBank/DDBJ whole genome shotgun (WGS) entry which is preliminary data.</text>
</comment>
<feature type="compositionally biased region" description="Basic and acidic residues" evidence="1">
    <location>
        <begin position="252"/>
        <end position="273"/>
    </location>
</feature>
<dbReference type="OrthoDB" id="1653422at2"/>
<gene>
    <name evidence="4" type="ORF">DWZ83_02565</name>
    <name evidence="3" type="ORF">KHZ85_06025</name>
</gene>
<dbReference type="EMBL" id="QRPK01000007">
    <property type="protein sequence ID" value="RHM14530.1"/>
    <property type="molecule type" value="Genomic_DNA"/>
</dbReference>
<keyword evidence="2" id="KW-0472">Membrane</keyword>
<keyword evidence="5" id="KW-1185">Reference proteome</keyword>
<evidence type="ECO:0000256" key="2">
    <source>
        <dbReference type="SAM" id="Phobius"/>
    </source>
</evidence>
<reference evidence="4 5" key="1">
    <citation type="submission" date="2018-08" db="EMBL/GenBank/DDBJ databases">
        <title>A genome reference for cultivated species of the human gut microbiota.</title>
        <authorList>
            <person name="Zou Y."/>
            <person name="Xue W."/>
            <person name="Luo G."/>
        </authorList>
    </citation>
    <scope>NUCLEOTIDE SEQUENCE [LARGE SCALE GENOMIC DNA]</scope>
    <source>
        <strain evidence="4 5">AF35-6BH</strain>
    </source>
</reference>
<reference evidence="3" key="2">
    <citation type="submission" date="2021-02" db="EMBL/GenBank/DDBJ databases">
        <title>Infant gut strain persistence is associated with maternal origin, phylogeny, and functional potential including surface adhesion and iron acquisition.</title>
        <authorList>
            <person name="Lou Y.C."/>
        </authorList>
    </citation>
    <scope>NUCLEOTIDE SEQUENCE</scope>
    <source>
        <strain evidence="3">L3_108_103G1_dasL3_108_103G1_concoct_2</strain>
    </source>
</reference>